<dbReference type="InterPro" id="IPR001260">
    <property type="entry name" value="Coprogen_oxidase_aer"/>
</dbReference>
<protein>
    <recommendedName>
        <fullName evidence="2">Coproporphyrinogen oxidase</fullName>
    </recommendedName>
</protein>
<dbReference type="PRINTS" id="PR00073">
    <property type="entry name" value="COPRGNOXDASE"/>
</dbReference>
<name>A0A7S2S7X3_9STRA</name>
<dbReference type="InterPro" id="IPR036406">
    <property type="entry name" value="Coprogen_oxidase_aer_sf"/>
</dbReference>
<dbReference type="GO" id="GO:0005737">
    <property type="term" value="C:cytoplasm"/>
    <property type="evidence" value="ECO:0007669"/>
    <property type="project" value="TreeGrafter"/>
</dbReference>
<dbReference type="Gene3D" id="3.40.1500.10">
    <property type="entry name" value="Coproporphyrinogen III oxidase, aerobic"/>
    <property type="match status" value="1"/>
</dbReference>
<gene>
    <name evidence="1" type="ORF">EANT1437_LOCUS12832</name>
</gene>
<dbReference type="AlphaFoldDB" id="A0A7S2S7X3"/>
<organism evidence="1">
    <name type="scientific">Eucampia antarctica</name>
    <dbReference type="NCBI Taxonomy" id="49252"/>
    <lineage>
        <taxon>Eukaryota</taxon>
        <taxon>Sar</taxon>
        <taxon>Stramenopiles</taxon>
        <taxon>Ochrophyta</taxon>
        <taxon>Bacillariophyta</taxon>
        <taxon>Mediophyceae</taxon>
        <taxon>Biddulphiophycidae</taxon>
        <taxon>Hemiaulales</taxon>
        <taxon>Hemiaulaceae</taxon>
        <taxon>Eucampia</taxon>
    </lineage>
</organism>
<dbReference type="GO" id="GO:0006782">
    <property type="term" value="P:protoporphyrinogen IX biosynthetic process"/>
    <property type="evidence" value="ECO:0007669"/>
    <property type="project" value="UniProtKB-UniPathway"/>
</dbReference>
<accession>A0A7S2S7X3</accession>
<dbReference type="Pfam" id="PF01218">
    <property type="entry name" value="Coprogen_oxidas"/>
    <property type="match status" value="1"/>
</dbReference>
<dbReference type="SUPFAM" id="SSF102886">
    <property type="entry name" value="Coproporphyrinogen III oxidase"/>
    <property type="match status" value="1"/>
</dbReference>
<dbReference type="GO" id="GO:0004109">
    <property type="term" value="F:coproporphyrinogen oxidase activity"/>
    <property type="evidence" value="ECO:0007669"/>
    <property type="project" value="InterPro"/>
</dbReference>
<sequence>MQSSGITRVFQKGTVIEKGACSFTLLRGGKLTADRSAAIQRRHQEQLGEGGNDVSSIREGDEYAAATLSIVLHSRSPTVPTFRSDVRIFVVRPSNNSKNGDVLSWFGEGAGLTPYYLFDEDISFFHGMYRDLCDTHGGGGDGDHDGSSSSSIPINIIDYRTMKQSCDDYFYLPARAKHRGTGGIFFVNLPATPQNLTFLKGVTSTWMPSWLPIVTKRQRTTYTTQQREW</sequence>
<evidence type="ECO:0008006" key="2">
    <source>
        <dbReference type="Google" id="ProtNLM"/>
    </source>
</evidence>
<evidence type="ECO:0000313" key="1">
    <source>
        <dbReference type="EMBL" id="CAD9692221.1"/>
    </source>
</evidence>
<dbReference type="PANTHER" id="PTHR10755:SF3">
    <property type="entry name" value="COPROPORPHYRINOGEN OXIDASE"/>
    <property type="match status" value="1"/>
</dbReference>
<dbReference type="PANTHER" id="PTHR10755">
    <property type="entry name" value="COPROPORPHYRINOGEN III OXIDASE, MITOCHONDRIAL"/>
    <property type="match status" value="1"/>
</dbReference>
<dbReference type="EMBL" id="HBHI01024973">
    <property type="protein sequence ID" value="CAD9692221.1"/>
    <property type="molecule type" value="Transcribed_RNA"/>
</dbReference>
<dbReference type="UniPathway" id="UPA00251">
    <property type="reaction ID" value="UER00322"/>
</dbReference>
<reference evidence="1" key="1">
    <citation type="submission" date="2021-01" db="EMBL/GenBank/DDBJ databases">
        <authorList>
            <person name="Corre E."/>
            <person name="Pelletier E."/>
            <person name="Niang G."/>
            <person name="Scheremetjew M."/>
            <person name="Finn R."/>
            <person name="Kale V."/>
            <person name="Holt S."/>
            <person name="Cochrane G."/>
            <person name="Meng A."/>
            <person name="Brown T."/>
            <person name="Cohen L."/>
        </authorList>
    </citation>
    <scope>NUCLEOTIDE SEQUENCE</scope>
    <source>
        <strain evidence="1">CCMP1452</strain>
    </source>
</reference>
<proteinExistence type="predicted"/>